<evidence type="ECO:0000313" key="2">
    <source>
        <dbReference type="Proteomes" id="UP000186583"/>
    </source>
</evidence>
<evidence type="ECO:0000313" key="1">
    <source>
        <dbReference type="EMBL" id="OLN81754.1"/>
    </source>
</evidence>
<keyword evidence="2" id="KW-1185">Reference proteome</keyword>
<organism evidence="1 2">
    <name type="scientific">Colletotrichum chlorophyti</name>
    <dbReference type="NCBI Taxonomy" id="708187"/>
    <lineage>
        <taxon>Eukaryota</taxon>
        <taxon>Fungi</taxon>
        <taxon>Dikarya</taxon>
        <taxon>Ascomycota</taxon>
        <taxon>Pezizomycotina</taxon>
        <taxon>Sordariomycetes</taxon>
        <taxon>Hypocreomycetidae</taxon>
        <taxon>Glomerellales</taxon>
        <taxon>Glomerellaceae</taxon>
        <taxon>Colletotrichum</taxon>
    </lineage>
</organism>
<proteinExistence type="predicted"/>
<protein>
    <submittedName>
        <fullName evidence="1">Uncharacterized protein</fullName>
    </submittedName>
</protein>
<accession>A0A1Q8RC45</accession>
<reference evidence="1 2" key="1">
    <citation type="submission" date="2016-11" db="EMBL/GenBank/DDBJ databases">
        <title>Draft Genome Assembly of Colletotrichum chlorophyti a pathogen of herbaceous plants.</title>
        <authorList>
            <person name="Gan P."/>
            <person name="Narusaka M."/>
            <person name="Tsushima A."/>
            <person name="Narusaka Y."/>
            <person name="Takano Y."/>
            <person name="Shirasu K."/>
        </authorList>
    </citation>
    <scope>NUCLEOTIDE SEQUENCE [LARGE SCALE GENOMIC DNA]</scope>
    <source>
        <strain evidence="1 2">NTL11</strain>
    </source>
</reference>
<gene>
    <name evidence="1" type="ORF">CCHL11_06939</name>
</gene>
<dbReference type="Proteomes" id="UP000186583">
    <property type="component" value="Unassembled WGS sequence"/>
</dbReference>
<name>A0A1Q8RC45_9PEZI</name>
<dbReference type="EMBL" id="MPGH01000242">
    <property type="protein sequence ID" value="OLN81754.1"/>
    <property type="molecule type" value="Genomic_DNA"/>
</dbReference>
<dbReference type="OrthoDB" id="4847539at2759"/>
<comment type="caution">
    <text evidence="1">The sequence shown here is derived from an EMBL/GenBank/DDBJ whole genome shotgun (WGS) entry which is preliminary data.</text>
</comment>
<sequence length="172" mass="19037">MGLITGLVSTAIHAAMGRNPYSHNHNQQFSNTQGGAISQGNTLERAHDACAAPGSQPCSICAVVTPLGKGREQRLEKRMMKHERRVVRRAVRDQRYAERRRYGHGSLELVQHGQWQAGPATGQEDGVEMWRRASMGDVPPPAYEEGDSSRAYVRRSVEVFENGVAKRGEEKA</sequence>
<dbReference type="AlphaFoldDB" id="A0A1Q8RC45"/>